<proteinExistence type="predicted"/>
<dbReference type="Proteomes" id="UP000814140">
    <property type="component" value="Unassembled WGS sequence"/>
</dbReference>
<evidence type="ECO:0000313" key="2">
    <source>
        <dbReference type="Proteomes" id="UP000814140"/>
    </source>
</evidence>
<accession>A0ACB8SYX5</accession>
<keyword evidence="2" id="KW-1185">Reference proteome</keyword>
<sequence length="966" mass="110777">MSSHTLPSSSSPGPDGESSTTLAETWDQVKKGPRRPLDEKSAMADLEDKVSDLQSQSAPFSSLLTATFQAVDQTEPAKKVEESIDHFFEGMPVLMNALDAVVDLHPFIGVAVLAFKTVYTLELKRRDNEKKVIALYVEMKDMISVLLQPRDMRDEKIIAPDKLIIEDRLKTLVERTADDIKTCSNVCDTYAKKKLITKVFQGPAWDNKLLGLVSLFSNRRSEFEFALTVHMSQTVDATAAKVAFVEQSSKDINAKMEVMMALFQRLIGPEPGSISEFVEARGGARAFRNNIQLLKQLNSLASKDTGEHDVSFGSSPLETLEDELKEDPDTATNKNMIVFSRKFEVQKRQIIDELTLVVRRESDRIIKEGTQGAHDRVLDETIYTIWKELGWRGNVKARLFVLALRDHYVEEFGTDTSGVRGLPQPIIEAFDDDASGFITVAEMNGFTSNRWRSALIDYARRIELIFAKMDGIYDKILPANANLDDTYRYYTWTNRHTLTASVKDQTPGPNRAKFASYIQAEERRIEENLKAVDYVIDGVDTLTLITGIGRFEKFVLPIAYLLLNRRYDIMRTETKKVISSRDMIESMYSVDFVVQAMRRRVVDVSNIFSQQGLDPAKEFQTFAFGFLKYFHKPADLWTADFAKNMVADVVPYDEANEDHTVKPEEILKYDYKGEVTHDTWVYEKDTTAEQFFPGEDVALPLRDMVFFRGNFDSHHEVIQGRWTLDPALGWDPELEPQSVGEMLLKRTPDQHLVFYPDSKTLKEDRPRALWSFTIEAIRMDIRRQRWSWSYFKQRRDDRNVYMALQTHFSRFQATQQSPADEMFKMWSLAFQKLRPSDACFYRSRIEYMRSKKRELESLEHALYAWTVLPNPVRDLETIDLCDTEKCISARVGLGRRANLEKPHENTHHLFKLRKAITQRQYGKVDRDARSALKRTDAVCRQLATDGSLSVNEVSLAAVRLSLDSVA</sequence>
<reference evidence="1" key="2">
    <citation type="journal article" date="2022" name="New Phytol.">
        <title>Evolutionary transition to the ectomycorrhizal habit in the genomes of a hyperdiverse lineage of mushroom-forming fungi.</title>
        <authorList>
            <person name="Looney B."/>
            <person name="Miyauchi S."/>
            <person name="Morin E."/>
            <person name="Drula E."/>
            <person name="Courty P.E."/>
            <person name="Kohler A."/>
            <person name="Kuo A."/>
            <person name="LaButti K."/>
            <person name="Pangilinan J."/>
            <person name="Lipzen A."/>
            <person name="Riley R."/>
            <person name="Andreopoulos W."/>
            <person name="He G."/>
            <person name="Johnson J."/>
            <person name="Nolan M."/>
            <person name="Tritt A."/>
            <person name="Barry K.W."/>
            <person name="Grigoriev I.V."/>
            <person name="Nagy L.G."/>
            <person name="Hibbett D."/>
            <person name="Henrissat B."/>
            <person name="Matheny P.B."/>
            <person name="Labbe J."/>
            <person name="Martin F.M."/>
        </authorList>
    </citation>
    <scope>NUCLEOTIDE SEQUENCE</scope>
    <source>
        <strain evidence="1">HHB10654</strain>
    </source>
</reference>
<name>A0ACB8SYX5_9AGAM</name>
<gene>
    <name evidence="1" type="ORF">BV25DRAFT_1839210</name>
</gene>
<dbReference type="EMBL" id="MU277214">
    <property type="protein sequence ID" value="KAI0061170.1"/>
    <property type="molecule type" value="Genomic_DNA"/>
</dbReference>
<organism evidence="1 2">
    <name type="scientific">Artomyces pyxidatus</name>
    <dbReference type="NCBI Taxonomy" id="48021"/>
    <lineage>
        <taxon>Eukaryota</taxon>
        <taxon>Fungi</taxon>
        <taxon>Dikarya</taxon>
        <taxon>Basidiomycota</taxon>
        <taxon>Agaricomycotina</taxon>
        <taxon>Agaricomycetes</taxon>
        <taxon>Russulales</taxon>
        <taxon>Auriscalpiaceae</taxon>
        <taxon>Artomyces</taxon>
    </lineage>
</organism>
<reference evidence="1" key="1">
    <citation type="submission" date="2021-03" db="EMBL/GenBank/DDBJ databases">
        <authorList>
            <consortium name="DOE Joint Genome Institute"/>
            <person name="Ahrendt S."/>
            <person name="Looney B.P."/>
            <person name="Miyauchi S."/>
            <person name="Morin E."/>
            <person name="Drula E."/>
            <person name="Courty P.E."/>
            <person name="Chicoki N."/>
            <person name="Fauchery L."/>
            <person name="Kohler A."/>
            <person name="Kuo A."/>
            <person name="Labutti K."/>
            <person name="Pangilinan J."/>
            <person name="Lipzen A."/>
            <person name="Riley R."/>
            <person name="Andreopoulos W."/>
            <person name="He G."/>
            <person name="Johnson J."/>
            <person name="Barry K.W."/>
            <person name="Grigoriev I.V."/>
            <person name="Nagy L."/>
            <person name="Hibbett D."/>
            <person name="Henrissat B."/>
            <person name="Matheny P.B."/>
            <person name="Labbe J."/>
            <person name="Martin F."/>
        </authorList>
    </citation>
    <scope>NUCLEOTIDE SEQUENCE</scope>
    <source>
        <strain evidence="1">HHB10654</strain>
    </source>
</reference>
<evidence type="ECO:0000313" key="1">
    <source>
        <dbReference type="EMBL" id="KAI0061170.1"/>
    </source>
</evidence>
<comment type="caution">
    <text evidence="1">The sequence shown here is derived from an EMBL/GenBank/DDBJ whole genome shotgun (WGS) entry which is preliminary data.</text>
</comment>
<protein>
    <submittedName>
        <fullName evidence="1">Uncharacterized protein</fullName>
    </submittedName>
</protein>